<dbReference type="InParanoid" id="G3JU35"/>
<dbReference type="KEGG" id="cmt:CCM_09325"/>
<dbReference type="AlphaFoldDB" id="G3JU35"/>
<dbReference type="VEuPathDB" id="FungiDB:CCM_09325"/>
<protein>
    <submittedName>
        <fullName evidence="1">Uncharacterized protein</fullName>
    </submittedName>
</protein>
<evidence type="ECO:0000313" key="2">
    <source>
        <dbReference type="Proteomes" id="UP000001610"/>
    </source>
</evidence>
<dbReference type="Proteomes" id="UP000001610">
    <property type="component" value="Unassembled WGS sequence"/>
</dbReference>
<dbReference type="HOGENOM" id="CLU_811377_0_0_1"/>
<organism evidence="1 2">
    <name type="scientific">Cordyceps militaris (strain CM01)</name>
    <name type="common">Caterpillar fungus</name>
    <dbReference type="NCBI Taxonomy" id="983644"/>
    <lineage>
        <taxon>Eukaryota</taxon>
        <taxon>Fungi</taxon>
        <taxon>Dikarya</taxon>
        <taxon>Ascomycota</taxon>
        <taxon>Pezizomycotina</taxon>
        <taxon>Sordariomycetes</taxon>
        <taxon>Hypocreomycetidae</taxon>
        <taxon>Hypocreales</taxon>
        <taxon>Cordycipitaceae</taxon>
        <taxon>Cordyceps</taxon>
    </lineage>
</organism>
<proteinExistence type="predicted"/>
<reference evidence="1 2" key="1">
    <citation type="journal article" date="2011" name="Genome Biol.">
        <title>Genome sequence of the insect pathogenic fungus Cordyceps militaris, a valued traditional Chinese medicine.</title>
        <authorList>
            <person name="Zheng P."/>
            <person name="Xia Y."/>
            <person name="Xiao G."/>
            <person name="Xiong C."/>
            <person name="Hu X."/>
            <person name="Zhang S."/>
            <person name="Zheng H."/>
            <person name="Huang Y."/>
            <person name="Zhou Y."/>
            <person name="Wang S."/>
            <person name="Zhao G.P."/>
            <person name="Liu X."/>
            <person name="St Leger R.J."/>
            <person name="Wang C."/>
        </authorList>
    </citation>
    <scope>NUCLEOTIDE SEQUENCE [LARGE SCALE GENOMIC DNA]</scope>
    <source>
        <strain evidence="1 2">CM01</strain>
    </source>
</reference>
<keyword evidence="2" id="KW-1185">Reference proteome</keyword>
<dbReference type="EMBL" id="JH126406">
    <property type="protein sequence ID" value="EGX88189.1"/>
    <property type="molecule type" value="Genomic_DNA"/>
</dbReference>
<gene>
    <name evidence="1" type="ORF">CCM_09325</name>
</gene>
<dbReference type="GeneID" id="18171328"/>
<name>G3JU35_CORMM</name>
<dbReference type="OrthoDB" id="5069016at2759"/>
<evidence type="ECO:0000313" key="1">
    <source>
        <dbReference type="EMBL" id="EGX88189.1"/>
    </source>
</evidence>
<dbReference type="eggNOG" id="ENOG502RF2S">
    <property type="taxonomic scope" value="Eukaryota"/>
</dbReference>
<dbReference type="RefSeq" id="XP_006674522.1">
    <property type="nucleotide sequence ID" value="XM_006674459.1"/>
</dbReference>
<accession>G3JU35</accession>
<sequence>MAELLGVVAAAAQLAGLCGSLLTVLKKVKGAGLTLESWKRQLEDLSLLSASISRNPLLQTSEIACLTQSLSALIQQADIGLILEKNRLSRALYVLRKERDLFDTLAALERQKLSLSLSMEQIQSGALHEIRARVQDMAYENSNFWALPDALAVESAQSPADSLMLDVGSSMPDADWVCPRTSPADLPRASQDSPMMLAPDGTTAAIVGSGHQAPAAAELRTQPEGVSIVPLRSDHHELYTTSGAGISGVTCHGNVNQFVGSTFSGTASELPHVTNDMTIANIGKCGQGDQLVGFWAEYEGCLEDSFNHAAVVGTIRGVTHRGVDAGGRRGRQKVGVFVTHRG</sequence>